<dbReference type="Pfam" id="PF23259">
    <property type="entry name" value="CHX17_C"/>
    <property type="match status" value="1"/>
</dbReference>
<dbReference type="InterPro" id="IPR038770">
    <property type="entry name" value="Na+/solute_symporter_sf"/>
</dbReference>
<feature type="transmembrane region" description="Helical" evidence="10">
    <location>
        <begin position="395"/>
        <end position="414"/>
    </location>
</feature>
<feature type="domain" description="Cation/H(+) antiporter C-terminal" evidence="13">
    <location>
        <begin position="642"/>
        <end position="780"/>
    </location>
</feature>
<keyword evidence="5" id="KW-0630">Potassium</keyword>
<accession>A0ABM3HTG5</accession>
<dbReference type="InterPro" id="IPR057291">
    <property type="entry name" value="CHX17_2nd"/>
</dbReference>
<keyword evidence="4 10" id="KW-0812">Transmembrane</keyword>
<proteinExistence type="inferred from homology"/>
<reference evidence="15" key="1">
    <citation type="submission" date="2025-08" db="UniProtKB">
        <authorList>
            <consortium name="RefSeq"/>
        </authorList>
    </citation>
    <scope>IDENTIFICATION</scope>
    <source>
        <tissue evidence="15">Leaf</tissue>
    </source>
</reference>
<evidence type="ECO:0000256" key="4">
    <source>
        <dbReference type="ARBA" id="ARBA00022692"/>
    </source>
</evidence>
<dbReference type="Pfam" id="PF23256">
    <property type="entry name" value="CHX17_2nd"/>
    <property type="match status" value="1"/>
</dbReference>
<dbReference type="Pfam" id="PF00999">
    <property type="entry name" value="Na_H_Exchanger"/>
    <property type="match status" value="1"/>
</dbReference>
<evidence type="ECO:0000313" key="14">
    <source>
        <dbReference type="Proteomes" id="UP000827889"/>
    </source>
</evidence>
<keyword evidence="2" id="KW-0813">Transport</keyword>
<feature type="transmembrane region" description="Helical" evidence="10">
    <location>
        <begin position="426"/>
        <end position="446"/>
    </location>
</feature>
<feature type="domain" description="Cation/H+ exchanger transmembrane" evidence="11">
    <location>
        <begin position="61"/>
        <end position="441"/>
    </location>
</feature>
<evidence type="ECO:0000256" key="6">
    <source>
        <dbReference type="ARBA" id="ARBA00022989"/>
    </source>
</evidence>
<feature type="transmembrane region" description="Helical" evidence="10">
    <location>
        <begin position="212"/>
        <end position="234"/>
    </location>
</feature>
<evidence type="ECO:0000256" key="7">
    <source>
        <dbReference type="ARBA" id="ARBA00023065"/>
    </source>
</evidence>
<feature type="transmembrane region" description="Helical" evidence="10">
    <location>
        <begin position="365"/>
        <end position="389"/>
    </location>
</feature>
<gene>
    <name evidence="15" type="primary">LOC115736715</name>
</gene>
<feature type="transmembrane region" description="Helical" evidence="10">
    <location>
        <begin position="109"/>
        <end position="133"/>
    </location>
</feature>
<evidence type="ECO:0000313" key="15">
    <source>
        <dbReference type="RefSeq" id="XP_048139892.1"/>
    </source>
</evidence>
<organism evidence="14 15">
    <name type="scientific">Rhodamnia argentea</name>
    <dbReference type="NCBI Taxonomy" id="178133"/>
    <lineage>
        <taxon>Eukaryota</taxon>
        <taxon>Viridiplantae</taxon>
        <taxon>Streptophyta</taxon>
        <taxon>Embryophyta</taxon>
        <taxon>Tracheophyta</taxon>
        <taxon>Spermatophyta</taxon>
        <taxon>Magnoliopsida</taxon>
        <taxon>eudicotyledons</taxon>
        <taxon>Gunneridae</taxon>
        <taxon>Pentapetalae</taxon>
        <taxon>rosids</taxon>
        <taxon>malvids</taxon>
        <taxon>Myrtales</taxon>
        <taxon>Myrtaceae</taxon>
        <taxon>Myrtoideae</taxon>
        <taxon>Myrteae</taxon>
        <taxon>Australasian group</taxon>
        <taxon>Rhodamnia</taxon>
    </lineage>
</organism>
<keyword evidence="7" id="KW-0406">Ion transport</keyword>
<evidence type="ECO:0000259" key="11">
    <source>
        <dbReference type="Pfam" id="PF00999"/>
    </source>
</evidence>
<sequence>MEEMEEWQAEEGTIGSVSGPFQTEILVCQRVHNMIGSPGFWYSDPFDFALPVLMFQIILISFAAWILFLFLKPLRPSLAIVYIMAGIVIGPSVLGHSPRYLAKVFPPGGITLLMTFSELGFLIHLFTIGVQVDTGILWRARKSELLIGTMCFLSPYVVAYLSYFALWGLVDMDGSLKYSVPYIAIVNSISSFPVITSLLTDLRILNSDLGRFAAHVSLVCDSWTWLLALLLNAAGVAFRHSKSESLWSIFCTFMFIALIIFIIRPVTKWSSRCAQDGEEEEVHFFEIMVMMLGCALLAETLGQHSGFGAYLMGLALPHGPPLGTTLVQKLETVSERLLVPTLLAASGVRTHLSSMVGASSWHTQVIIMMGYVGKFLGTLVTAFGCGVPFYDALPLSLIMCCKGIIEVSVYGMWYDRKIINKQVYSQLVITMVIVTTLVRPIIAYLYDPSSRYMINGRRTLPQSKEGVKVQILVCLHNEDNVPTIMRLLEASNPTPHSPISVFVLHLEELKGRCAAVLVPHHHLSRDASRADGSDHVVNAFANYEQRNHGSAVVQHFTAISPFESMHDDVCTLALDKRTHLIIVPFHKTWAIGRSVGLTNYAFRNVNMNVMGKAPCSIGVLIDRGPMVSPQHTAAGETTPYRVFVLFLGGADDREALAYSMRMVDHPWVSLTIVRIKSREDENEGESQLDKEAMGDFLAKVGDNRNVVKYVEEVTKDGVGTIQVIRSVETMVDLLIVGKHHDLLSPLISGLMEWSEYPELGAIGDLLATSDFMFSVLVVQREPTAARSIPFIEFGKQ</sequence>
<feature type="transmembrane region" description="Helical" evidence="10">
    <location>
        <begin position="246"/>
        <end position="263"/>
    </location>
</feature>
<keyword evidence="8 10" id="KW-0472">Membrane</keyword>
<name>A0ABM3HTG5_9MYRT</name>
<keyword evidence="14" id="KW-1185">Reference proteome</keyword>
<evidence type="ECO:0000256" key="9">
    <source>
        <dbReference type="ARBA" id="ARBA00038341"/>
    </source>
</evidence>
<dbReference type="PANTHER" id="PTHR32468:SF23">
    <property type="entry name" value="CATION_H(+) ANTIPORTER 14"/>
    <property type="match status" value="1"/>
</dbReference>
<dbReference type="Proteomes" id="UP000827889">
    <property type="component" value="Chromosome 8"/>
</dbReference>
<feature type="domain" description="Cation/H(+) antiporter central" evidence="12">
    <location>
        <begin position="501"/>
        <end position="625"/>
    </location>
</feature>
<evidence type="ECO:0000259" key="13">
    <source>
        <dbReference type="Pfam" id="PF23259"/>
    </source>
</evidence>
<dbReference type="Gene3D" id="1.20.1530.20">
    <property type="match status" value="1"/>
</dbReference>
<comment type="subcellular location">
    <subcellularLocation>
        <location evidence="1">Membrane</location>
        <topology evidence="1">Multi-pass membrane protein</topology>
    </subcellularLocation>
</comment>
<keyword evidence="6 10" id="KW-1133">Transmembrane helix</keyword>
<evidence type="ECO:0000256" key="8">
    <source>
        <dbReference type="ARBA" id="ARBA00023136"/>
    </source>
</evidence>
<feature type="transmembrane region" description="Helical" evidence="10">
    <location>
        <begin position="48"/>
        <end position="71"/>
    </location>
</feature>
<evidence type="ECO:0000259" key="12">
    <source>
        <dbReference type="Pfam" id="PF23256"/>
    </source>
</evidence>
<dbReference type="InterPro" id="IPR006153">
    <property type="entry name" value="Cation/H_exchanger_TM"/>
</dbReference>
<evidence type="ECO:0000256" key="3">
    <source>
        <dbReference type="ARBA" id="ARBA00022538"/>
    </source>
</evidence>
<feature type="transmembrane region" description="Helical" evidence="10">
    <location>
        <begin position="78"/>
        <end position="97"/>
    </location>
</feature>
<evidence type="ECO:0000256" key="1">
    <source>
        <dbReference type="ARBA" id="ARBA00004141"/>
    </source>
</evidence>
<evidence type="ECO:0000256" key="2">
    <source>
        <dbReference type="ARBA" id="ARBA00022448"/>
    </source>
</evidence>
<dbReference type="InterPro" id="IPR057290">
    <property type="entry name" value="CHX17_C"/>
</dbReference>
<evidence type="ECO:0000256" key="10">
    <source>
        <dbReference type="SAM" id="Phobius"/>
    </source>
</evidence>
<feature type="transmembrane region" description="Helical" evidence="10">
    <location>
        <begin position="145"/>
        <end position="170"/>
    </location>
</feature>
<dbReference type="InterPro" id="IPR050794">
    <property type="entry name" value="CPA2_transporter"/>
</dbReference>
<dbReference type="RefSeq" id="XP_048139892.1">
    <property type="nucleotide sequence ID" value="XM_048283935.1"/>
</dbReference>
<comment type="similarity">
    <text evidence="9">Belongs to the monovalent cation:proton antiporter 2 (CPA2) transporter (TC 2.A.37) family. CHX (TC 2.A.37.4) subfamily.</text>
</comment>
<dbReference type="PANTHER" id="PTHR32468">
    <property type="entry name" value="CATION/H + ANTIPORTER"/>
    <property type="match status" value="1"/>
</dbReference>
<feature type="transmembrane region" description="Helical" evidence="10">
    <location>
        <begin position="182"/>
        <end position="200"/>
    </location>
</feature>
<protein>
    <submittedName>
        <fullName evidence="15">Cation/H(+) antiporter 14-like</fullName>
    </submittedName>
</protein>
<evidence type="ECO:0000256" key="5">
    <source>
        <dbReference type="ARBA" id="ARBA00022958"/>
    </source>
</evidence>
<dbReference type="GeneID" id="115736715"/>
<keyword evidence="3" id="KW-0633">Potassium transport</keyword>